<accession>A0A2A4CTG2</accession>
<dbReference type="AlphaFoldDB" id="A0A2A4CTG2"/>
<dbReference type="Gene3D" id="2.30.110.10">
    <property type="entry name" value="Electron Transport, Fmn-binding Protein, Chain A"/>
    <property type="match status" value="1"/>
</dbReference>
<comment type="caution">
    <text evidence="2">The sequence shown here is derived from an EMBL/GenBank/DDBJ whole genome shotgun (WGS) entry which is preliminary data.</text>
</comment>
<dbReference type="InterPro" id="IPR011576">
    <property type="entry name" value="Pyridox_Oxase_N"/>
</dbReference>
<name>A0A2A4CTG2_9RHOB</name>
<protein>
    <submittedName>
        <fullName evidence="2">Pyridoxamine 5-phosphate oxidase</fullName>
    </submittedName>
</protein>
<gene>
    <name evidence="2" type="ORF">CLN94_02625</name>
</gene>
<dbReference type="InterPro" id="IPR012349">
    <property type="entry name" value="Split_barrel_FMN-bd"/>
</dbReference>
<dbReference type="Pfam" id="PF01243">
    <property type="entry name" value="PNPOx_N"/>
    <property type="match status" value="1"/>
</dbReference>
<organism evidence="2 3">
    <name type="scientific">Pseudothioclava arenosa</name>
    <dbReference type="NCBI Taxonomy" id="1795308"/>
    <lineage>
        <taxon>Bacteria</taxon>
        <taxon>Pseudomonadati</taxon>
        <taxon>Pseudomonadota</taxon>
        <taxon>Alphaproteobacteria</taxon>
        <taxon>Rhodobacterales</taxon>
        <taxon>Paracoccaceae</taxon>
        <taxon>Pseudothioclava</taxon>
    </lineage>
</organism>
<evidence type="ECO:0000313" key="2">
    <source>
        <dbReference type="EMBL" id="PCD77426.1"/>
    </source>
</evidence>
<evidence type="ECO:0000259" key="1">
    <source>
        <dbReference type="Pfam" id="PF01243"/>
    </source>
</evidence>
<keyword evidence="3" id="KW-1185">Reference proteome</keyword>
<dbReference type="RefSeq" id="WP_096430862.1">
    <property type="nucleotide sequence ID" value="NZ_NTJD01000002.1"/>
</dbReference>
<dbReference type="Proteomes" id="UP000243507">
    <property type="component" value="Unassembled WGS sequence"/>
</dbReference>
<sequence>MAATQPPSIDPIRSTDDAARELARGLLREARFGSLGTIDPETGHPQVTRVALGIGPDGGLYTLVSGLSAHSRALRADPRAGLLIGEPDAKGDPLTHPRLSLSARARTIAPNHPEDAALRQRWLADHPKAKFYIDLPDFFFVEFVPLGALLNGGFARAFRLTPDDLRL</sequence>
<proteinExistence type="predicted"/>
<evidence type="ECO:0000313" key="3">
    <source>
        <dbReference type="Proteomes" id="UP000243507"/>
    </source>
</evidence>
<dbReference type="SUPFAM" id="SSF50475">
    <property type="entry name" value="FMN-binding split barrel"/>
    <property type="match status" value="1"/>
</dbReference>
<reference evidence="2 3" key="1">
    <citation type="submission" date="2017-09" db="EMBL/GenBank/DDBJ databases">
        <title>A multilocus sequence analysis scheme for characterization of bacteria in the genus Thioclava.</title>
        <authorList>
            <person name="Liu Y."/>
            <person name="Shao Z."/>
        </authorList>
    </citation>
    <scope>NUCLEOTIDE SEQUENCE [LARGE SCALE GENOMIC DNA]</scope>
    <source>
        <strain evidence="2 3">CAU 1312</strain>
    </source>
</reference>
<dbReference type="OrthoDB" id="9814594at2"/>
<feature type="domain" description="Pyridoxamine 5'-phosphate oxidase N-terminal" evidence="1">
    <location>
        <begin position="23"/>
        <end position="144"/>
    </location>
</feature>
<dbReference type="EMBL" id="NTJD01000002">
    <property type="protein sequence ID" value="PCD77426.1"/>
    <property type="molecule type" value="Genomic_DNA"/>
</dbReference>